<evidence type="ECO:0000256" key="4">
    <source>
        <dbReference type="ARBA" id="ARBA00023136"/>
    </source>
</evidence>
<dbReference type="GO" id="GO:0016829">
    <property type="term" value="F:lyase activity"/>
    <property type="evidence" value="ECO:0007669"/>
    <property type="project" value="UniProtKB-KW"/>
</dbReference>
<dbReference type="PANTHER" id="PTHR30518:SF2">
    <property type="entry name" value="ENDOLYTIC MUREIN TRANSGLYCOSYLASE"/>
    <property type="match status" value="1"/>
</dbReference>
<keyword evidence="6" id="KW-0961">Cell wall biogenesis/degradation</keyword>
<dbReference type="GO" id="GO:0071555">
    <property type="term" value="P:cell wall organization"/>
    <property type="evidence" value="ECO:0007669"/>
    <property type="project" value="UniProtKB-KW"/>
</dbReference>
<evidence type="ECO:0000256" key="6">
    <source>
        <dbReference type="ARBA" id="ARBA00023316"/>
    </source>
</evidence>
<dbReference type="Pfam" id="PF02618">
    <property type="entry name" value="YceG"/>
    <property type="match status" value="1"/>
</dbReference>
<protein>
    <recommendedName>
        <fullName evidence="9">Aminodeoxychorismate lyase</fullName>
    </recommendedName>
</protein>
<evidence type="ECO:0008006" key="9">
    <source>
        <dbReference type="Google" id="ProtNLM"/>
    </source>
</evidence>
<evidence type="ECO:0000256" key="3">
    <source>
        <dbReference type="ARBA" id="ARBA00022989"/>
    </source>
</evidence>
<evidence type="ECO:0000256" key="1">
    <source>
        <dbReference type="ARBA" id="ARBA00022475"/>
    </source>
</evidence>
<evidence type="ECO:0000256" key="2">
    <source>
        <dbReference type="ARBA" id="ARBA00022692"/>
    </source>
</evidence>
<organism evidence="7 8">
    <name type="scientific">Candidatus Portnoybacteria bacterium CG_4_10_14_0_2_um_filter_43_36</name>
    <dbReference type="NCBI Taxonomy" id="1974798"/>
    <lineage>
        <taxon>Bacteria</taxon>
        <taxon>Candidatus Portnoyibacteriota</taxon>
    </lineage>
</organism>
<keyword evidence="3" id="KW-1133">Transmembrane helix</keyword>
<dbReference type="Proteomes" id="UP000231688">
    <property type="component" value="Unassembled WGS sequence"/>
</dbReference>
<evidence type="ECO:0000256" key="5">
    <source>
        <dbReference type="ARBA" id="ARBA00023239"/>
    </source>
</evidence>
<evidence type="ECO:0000313" key="7">
    <source>
        <dbReference type="EMBL" id="PIZ69203.1"/>
    </source>
</evidence>
<accession>A0A2M7UD91</accession>
<gene>
    <name evidence="7" type="ORF">COY10_01890</name>
</gene>
<keyword evidence="4" id="KW-0472">Membrane</keyword>
<evidence type="ECO:0000313" key="8">
    <source>
        <dbReference type="Proteomes" id="UP000231688"/>
    </source>
</evidence>
<reference evidence="8" key="1">
    <citation type="submission" date="2017-09" db="EMBL/GenBank/DDBJ databases">
        <title>Depth-based differentiation of microbial function through sediment-hosted aquifers and enrichment of novel symbionts in the deep terrestrial subsurface.</title>
        <authorList>
            <person name="Probst A.J."/>
            <person name="Ladd B."/>
            <person name="Jarett J.K."/>
            <person name="Geller-Mcgrath D.E."/>
            <person name="Sieber C.M.K."/>
            <person name="Emerson J.B."/>
            <person name="Anantharaman K."/>
            <person name="Thomas B.C."/>
            <person name="Malmstrom R."/>
            <person name="Stieglmeier M."/>
            <person name="Klingl A."/>
            <person name="Woyke T."/>
            <person name="Ryan C.M."/>
            <person name="Banfield J.F."/>
        </authorList>
    </citation>
    <scope>NUCLEOTIDE SEQUENCE [LARGE SCALE GENOMIC DNA]</scope>
</reference>
<comment type="caution">
    <text evidence="7">The sequence shown here is derived from an EMBL/GenBank/DDBJ whole genome shotgun (WGS) entry which is preliminary data.</text>
</comment>
<keyword evidence="1" id="KW-1003">Cell membrane</keyword>
<dbReference type="AlphaFoldDB" id="A0A2M7UD91"/>
<keyword evidence="2" id="KW-0812">Transmembrane</keyword>
<dbReference type="EMBL" id="PFOH01000051">
    <property type="protein sequence ID" value="PIZ69203.1"/>
    <property type="molecule type" value="Genomic_DNA"/>
</dbReference>
<keyword evidence="5" id="KW-0456">Lyase</keyword>
<dbReference type="InterPro" id="IPR003770">
    <property type="entry name" value="MLTG-like"/>
</dbReference>
<sequence length="69" mass="7939">MPQFDSAYNTYLYGGLPPHPIANPGIDAIEAVLNPAETECFYYLHDHDKEIHCAKTYEEHLANVERYLK</sequence>
<name>A0A2M7UD91_9BACT</name>
<dbReference type="PANTHER" id="PTHR30518">
    <property type="entry name" value="ENDOLYTIC MUREIN TRANSGLYCOSYLASE"/>
    <property type="match status" value="1"/>
</dbReference>
<proteinExistence type="predicted"/>